<evidence type="ECO:0000259" key="7">
    <source>
        <dbReference type="Pfam" id="PF06747"/>
    </source>
</evidence>
<dbReference type="Pfam" id="PF06747">
    <property type="entry name" value="CHCH"/>
    <property type="match status" value="1"/>
</dbReference>
<dbReference type="PROSITE" id="PS51808">
    <property type="entry name" value="CHCH"/>
    <property type="match status" value="1"/>
</dbReference>
<evidence type="ECO:0000256" key="2">
    <source>
        <dbReference type="ARBA" id="ARBA00004569"/>
    </source>
</evidence>
<evidence type="ECO:0000313" key="8">
    <source>
        <dbReference type="EMBL" id="TKA75181.1"/>
    </source>
</evidence>
<dbReference type="OrthoDB" id="9971592at2759"/>
<accession>A0A4U0XG26</accession>
<dbReference type="Proteomes" id="UP000309340">
    <property type="component" value="Unassembled WGS sequence"/>
</dbReference>
<dbReference type="AlphaFoldDB" id="A0A4U0XG26"/>
<sequence length="117" mass="13538">MRKTADPGQEVTGSEDFLVGANMVAEVVRMHDFLPKSRGAEKPTEWQKGGDRFLSKRQSEYFDPCQEAADKSLRCLRRNGGDRSLCTDFFQSYKDCKQRWMEEMKEAKKKDSKGWFG</sequence>
<dbReference type="GO" id="GO:0005758">
    <property type="term" value="C:mitochondrial intermembrane space"/>
    <property type="evidence" value="ECO:0007669"/>
    <property type="project" value="UniProtKB-SubCell"/>
</dbReference>
<dbReference type="EMBL" id="NAJQ01000201">
    <property type="protein sequence ID" value="TKA75181.1"/>
    <property type="molecule type" value="Genomic_DNA"/>
</dbReference>
<evidence type="ECO:0000256" key="4">
    <source>
        <dbReference type="ARBA" id="ARBA00023157"/>
    </source>
</evidence>
<dbReference type="InterPro" id="IPR051040">
    <property type="entry name" value="COX23"/>
</dbReference>
<dbReference type="PANTHER" id="PTHR46811">
    <property type="entry name" value="COILED-COIL-HELIX-COILED-COIL-HELIX DOMAIN-CONTAINING PROTEIN 7"/>
    <property type="match status" value="1"/>
</dbReference>
<evidence type="ECO:0000256" key="6">
    <source>
        <dbReference type="ARBA" id="ARBA00041104"/>
    </source>
</evidence>
<feature type="domain" description="CHCH" evidence="7">
    <location>
        <begin position="65"/>
        <end position="99"/>
    </location>
</feature>
<dbReference type="InterPro" id="IPR009069">
    <property type="entry name" value="Cys_alpha_HP_mot_SF"/>
</dbReference>
<dbReference type="SUPFAM" id="SSF47072">
    <property type="entry name" value="Cysteine alpha-hairpin motif"/>
    <property type="match status" value="1"/>
</dbReference>
<reference evidence="8 9" key="1">
    <citation type="submission" date="2017-03" db="EMBL/GenBank/DDBJ databases">
        <title>Genomes of endolithic fungi from Antarctica.</title>
        <authorList>
            <person name="Coleine C."/>
            <person name="Masonjones S."/>
            <person name="Stajich J.E."/>
        </authorList>
    </citation>
    <scope>NUCLEOTIDE SEQUENCE [LARGE SCALE GENOMIC DNA]</scope>
    <source>
        <strain evidence="8 9">CCFEE 5184</strain>
    </source>
</reference>
<dbReference type="STRING" id="329884.A0A4U0XG26"/>
<evidence type="ECO:0000313" key="9">
    <source>
        <dbReference type="Proteomes" id="UP000309340"/>
    </source>
</evidence>
<dbReference type="GO" id="GO:0033108">
    <property type="term" value="P:mitochondrial respiratory chain complex assembly"/>
    <property type="evidence" value="ECO:0007669"/>
    <property type="project" value="TreeGrafter"/>
</dbReference>
<comment type="subcellular location">
    <subcellularLocation>
        <location evidence="2">Mitochondrion intermembrane space</location>
    </subcellularLocation>
</comment>
<comment type="caution">
    <text evidence="8">The sequence shown here is derived from an EMBL/GenBank/DDBJ whole genome shotgun (WGS) entry which is preliminary data.</text>
</comment>
<name>A0A4U0XG26_9PEZI</name>
<dbReference type="InterPro" id="IPR010625">
    <property type="entry name" value="CHCH"/>
</dbReference>
<keyword evidence="3" id="KW-0496">Mitochondrion</keyword>
<comment type="similarity">
    <text evidence="5">Belongs to the COX23 family.</text>
</comment>
<protein>
    <recommendedName>
        <fullName evidence="6">Cytochrome c oxidase-assembly factor COX23, mitochondrial</fullName>
    </recommendedName>
</protein>
<organism evidence="8 9">
    <name type="scientific">Friedmanniomyces simplex</name>
    <dbReference type="NCBI Taxonomy" id="329884"/>
    <lineage>
        <taxon>Eukaryota</taxon>
        <taxon>Fungi</taxon>
        <taxon>Dikarya</taxon>
        <taxon>Ascomycota</taxon>
        <taxon>Pezizomycotina</taxon>
        <taxon>Dothideomycetes</taxon>
        <taxon>Dothideomycetidae</taxon>
        <taxon>Mycosphaerellales</taxon>
        <taxon>Teratosphaeriaceae</taxon>
        <taxon>Friedmanniomyces</taxon>
    </lineage>
</organism>
<gene>
    <name evidence="8" type="ORF">B0A55_05169</name>
</gene>
<evidence type="ECO:0000256" key="3">
    <source>
        <dbReference type="ARBA" id="ARBA00023128"/>
    </source>
</evidence>
<comment type="function">
    <text evidence="1">Required for the assembly of cytochrome c oxidase.</text>
</comment>
<keyword evidence="9" id="KW-1185">Reference proteome</keyword>
<proteinExistence type="inferred from homology"/>
<keyword evidence="4" id="KW-1015">Disulfide bond</keyword>
<evidence type="ECO:0000256" key="5">
    <source>
        <dbReference type="ARBA" id="ARBA00038264"/>
    </source>
</evidence>
<dbReference type="PANTHER" id="PTHR46811:SF1">
    <property type="entry name" value="COILED-COIL-HELIX-COILED-COIL-HELIX DOMAIN-CONTAINING PROTEIN 7"/>
    <property type="match status" value="1"/>
</dbReference>
<evidence type="ECO:0000256" key="1">
    <source>
        <dbReference type="ARBA" id="ARBA00003875"/>
    </source>
</evidence>